<organism evidence="1 2">
    <name type="scientific">Smallanthus sonchifolius</name>
    <dbReference type="NCBI Taxonomy" id="185202"/>
    <lineage>
        <taxon>Eukaryota</taxon>
        <taxon>Viridiplantae</taxon>
        <taxon>Streptophyta</taxon>
        <taxon>Embryophyta</taxon>
        <taxon>Tracheophyta</taxon>
        <taxon>Spermatophyta</taxon>
        <taxon>Magnoliopsida</taxon>
        <taxon>eudicotyledons</taxon>
        <taxon>Gunneridae</taxon>
        <taxon>Pentapetalae</taxon>
        <taxon>asterids</taxon>
        <taxon>campanulids</taxon>
        <taxon>Asterales</taxon>
        <taxon>Asteraceae</taxon>
        <taxon>Asteroideae</taxon>
        <taxon>Heliantheae alliance</taxon>
        <taxon>Millerieae</taxon>
        <taxon>Smallanthus</taxon>
    </lineage>
</organism>
<dbReference type="EMBL" id="CM042024">
    <property type="protein sequence ID" value="KAI3809888.1"/>
    <property type="molecule type" value="Genomic_DNA"/>
</dbReference>
<reference evidence="1 2" key="2">
    <citation type="journal article" date="2022" name="Mol. Ecol. Resour.">
        <title>The genomes of chicory, endive, great burdock and yacon provide insights into Asteraceae paleo-polyploidization history and plant inulin production.</title>
        <authorList>
            <person name="Fan W."/>
            <person name="Wang S."/>
            <person name="Wang H."/>
            <person name="Wang A."/>
            <person name="Jiang F."/>
            <person name="Liu H."/>
            <person name="Zhao H."/>
            <person name="Xu D."/>
            <person name="Zhang Y."/>
        </authorList>
    </citation>
    <scope>NUCLEOTIDE SEQUENCE [LARGE SCALE GENOMIC DNA]</scope>
    <source>
        <strain evidence="2">cv. Yunnan</strain>
        <tissue evidence="1">Leaves</tissue>
    </source>
</reference>
<protein>
    <submittedName>
        <fullName evidence="1">Uncharacterized protein</fullName>
    </submittedName>
</protein>
<reference evidence="2" key="1">
    <citation type="journal article" date="2022" name="Mol. Ecol. Resour.">
        <title>The genomes of chicory, endive, great burdock and yacon provide insights into Asteraceae palaeo-polyploidization history and plant inulin production.</title>
        <authorList>
            <person name="Fan W."/>
            <person name="Wang S."/>
            <person name="Wang H."/>
            <person name="Wang A."/>
            <person name="Jiang F."/>
            <person name="Liu H."/>
            <person name="Zhao H."/>
            <person name="Xu D."/>
            <person name="Zhang Y."/>
        </authorList>
    </citation>
    <scope>NUCLEOTIDE SEQUENCE [LARGE SCALE GENOMIC DNA]</scope>
    <source>
        <strain evidence="2">cv. Yunnan</strain>
    </source>
</reference>
<keyword evidence="2" id="KW-1185">Reference proteome</keyword>
<dbReference type="Proteomes" id="UP001056120">
    <property type="component" value="Linkage Group LG07"/>
</dbReference>
<accession>A0ACB9INT9</accession>
<proteinExistence type="predicted"/>
<gene>
    <name evidence="1" type="ORF">L1987_19491</name>
</gene>
<name>A0ACB9INT9_9ASTR</name>
<evidence type="ECO:0000313" key="1">
    <source>
        <dbReference type="EMBL" id="KAI3809888.1"/>
    </source>
</evidence>
<comment type="caution">
    <text evidence="1">The sequence shown here is derived from an EMBL/GenBank/DDBJ whole genome shotgun (WGS) entry which is preliminary data.</text>
</comment>
<evidence type="ECO:0000313" key="2">
    <source>
        <dbReference type="Proteomes" id="UP001056120"/>
    </source>
</evidence>
<sequence>MEEPVVPTEPIELVIAPTDVAPEEKPERAATKGVEGRCGSVKGDERLWAATSMVNRGVRVKGQGSGDEEGLGLVATTKNPPAPKIWGFLFSTKMSAFFLKNGTKAHLYINTLWKRQSISNSFGGPITRPHFQQPKASYSRFPQRKLKDMEFSLPFTNSKGFSSVSNNGLVGWYLGLIKTRPILTKSITSAFIYTAADLSSQTIAGSSSEPYDFVRTLRMAGYGMIILGPSLHYWFNFVSRLFPKRDLIATFKKMFMGQAIFGPIMTVVFFSVNAGLLGESGSEIVARLQRDLIPTMINGVMYWPVCDFITFRFVPVHLQPLVSNSFAYIWTVYMTYMASLEKAGTQ</sequence>